<dbReference type="Proteomes" id="UP000823775">
    <property type="component" value="Unassembled WGS sequence"/>
</dbReference>
<comment type="caution">
    <text evidence="1">The sequence shown here is derived from an EMBL/GenBank/DDBJ whole genome shotgun (WGS) entry which is preliminary data.</text>
</comment>
<gene>
    <name evidence="1" type="ORF">HAX54_040033</name>
</gene>
<evidence type="ECO:0000313" key="2">
    <source>
        <dbReference type="Proteomes" id="UP000823775"/>
    </source>
</evidence>
<accession>A0ABS8SJH9</accession>
<reference evidence="1 2" key="1">
    <citation type="journal article" date="2021" name="BMC Genomics">
        <title>Datura genome reveals duplications of psychoactive alkaloid biosynthetic genes and high mutation rate following tissue culture.</title>
        <authorList>
            <person name="Rajewski A."/>
            <person name="Carter-House D."/>
            <person name="Stajich J."/>
            <person name="Litt A."/>
        </authorList>
    </citation>
    <scope>NUCLEOTIDE SEQUENCE [LARGE SCALE GENOMIC DNA]</scope>
    <source>
        <strain evidence="1">AR-01</strain>
    </source>
</reference>
<keyword evidence="2" id="KW-1185">Reference proteome</keyword>
<name>A0ABS8SJH9_DATST</name>
<protein>
    <submittedName>
        <fullName evidence="1">Uncharacterized protein</fullName>
    </submittedName>
</protein>
<evidence type="ECO:0000313" key="1">
    <source>
        <dbReference type="EMBL" id="MCD7459071.1"/>
    </source>
</evidence>
<sequence length="135" mass="15315">MVAGNNGDRGRCGWIWWFSRQQWPELMVEIVRGWGEAKVRRLVEGEGCWVFLGEVSTREMEERKVGSFPAVERREFRWFSNGVRATVKGRGRRAGATGGGCSGLLLPAEVGLVVGSQVRERNGERRRSPVVRRRL</sequence>
<organism evidence="1 2">
    <name type="scientific">Datura stramonium</name>
    <name type="common">Jimsonweed</name>
    <name type="synonym">Common thornapple</name>
    <dbReference type="NCBI Taxonomy" id="4076"/>
    <lineage>
        <taxon>Eukaryota</taxon>
        <taxon>Viridiplantae</taxon>
        <taxon>Streptophyta</taxon>
        <taxon>Embryophyta</taxon>
        <taxon>Tracheophyta</taxon>
        <taxon>Spermatophyta</taxon>
        <taxon>Magnoliopsida</taxon>
        <taxon>eudicotyledons</taxon>
        <taxon>Gunneridae</taxon>
        <taxon>Pentapetalae</taxon>
        <taxon>asterids</taxon>
        <taxon>lamiids</taxon>
        <taxon>Solanales</taxon>
        <taxon>Solanaceae</taxon>
        <taxon>Solanoideae</taxon>
        <taxon>Datureae</taxon>
        <taxon>Datura</taxon>
    </lineage>
</organism>
<dbReference type="EMBL" id="JACEIK010000560">
    <property type="protein sequence ID" value="MCD7459071.1"/>
    <property type="molecule type" value="Genomic_DNA"/>
</dbReference>
<proteinExistence type="predicted"/>